<dbReference type="PROSITE" id="PS51257">
    <property type="entry name" value="PROKAR_LIPOPROTEIN"/>
    <property type="match status" value="1"/>
</dbReference>
<dbReference type="InterPro" id="IPR005586">
    <property type="entry name" value="ABC_trans_aux"/>
</dbReference>
<feature type="signal peptide" evidence="1">
    <location>
        <begin position="1"/>
        <end position="16"/>
    </location>
</feature>
<keyword evidence="4" id="KW-1185">Reference proteome</keyword>
<dbReference type="AlphaFoldDB" id="A0A378I529"/>
<accession>A0A378I529</accession>
<gene>
    <name evidence="3" type="ORF">NCTC13315_02361</name>
</gene>
<feature type="chain" id="PRO_5016631760" evidence="1">
    <location>
        <begin position="17"/>
        <end position="206"/>
    </location>
</feature>
<evidence type="ECO:0000259" key="2">
    <source>
        <dbReference type="Pfam" id="PF03886"/>
    </source>
</evidence>
<evidence type="ECO:0000256" key="1">
    <source>
        <dbReference type="SAM" id="SignalP"/>
    </source>
</evidence>
<evidence type="ECO:0000313" key="3">
    <source>
        <dbReference type="EMBL" id="STX29806.1"/>
    </source>
</evidence>
<dbReference type="EMBL" id="UGNV01000001">
    <property type="protein sequence ID" value="STX29806.1"/>
    <property type="molecule type" value="Genomic_DNA"/>
</dbReference>
<evidence type="ECO:0000313" key="4">
    <source>
        <dbReference type="Proteomes" id="UP000254968"/>
    </source>
</evidence>
<keyword evidence="1" id="KW-0732">Signal</keyword>
<feature type="domain" description="ABC-type transport auxiliary lipoprotein component" evidence="2">
    <location>
        <begin position="36"/>
        <end position="188"/>
    </location>
</feature>
<reference evidence="3 4" key="1">
    <citation type="submission" date="2018-06" db="EMBL/GenBank/DDBJ databases">
        <authorList>
            <consortium name="Pathogen Informatics"/>
            <person name="Doyle S."/>
        </authorList>
    </citation>
    <scope>NUCLEOTIDE SEQUENCE [LARGE SCALE GENOMIC DNA]</scope>
    <source>
        <strain evidence="3 4">NCTC13315</strain>
    </source>
</reference>
<protein>
    <submittedName>
        <fullName evidence="3">ABC transporter auxiliary component</fullName>
    </submittedName>
</protein>
<dbReference type="Pfam" id="PF03886">
    <property type="entry name" value="ABC_trans_aux"/>
    <property type="match status" value="1"/>
</dbReference>
<sequence length="206" mass="22943">MIKINFLTLGMCCLLAACSPVKPTITNEYKLDTFSEKKLANHYSNLSLLVAVPEAVAGYDTQDMRYVNKPYELSSYAHNAWVDTPAEMLLPLILQSLQRSGYFYVVASTPVTENTDYRLDTQLIELEQNFLTKPSRIDLTVKVVLTHVPDNRIVASQLISEHVNCPSDTPYGGVIAANQATRLFTAQLVNFVITHARNDKRSAGST</sequence>
<dbReference type="SUPFAM" id="SSF159594">
    <property type="entry name" value="XCC0632-like"/>
    <property type="match status" value="1"/>
</dbReference>
<name>A0A378I529_9GAMM</name>
<dbReference type="Gene3D" id="3.40.50.10610">
    <property type="entry name" value="ABC-type transport auxiliary lipoprotein component"/>
    <property type="match status" value="1"/>
</dbReference>
<dbReference type="Proteomes" id="UP000254968">
    <property type="component" value="Unassembled WGS sequence"/>
</dbReference>
<dbReference type="RefSeq" id="WP_423202353.1">
    <property type="nucleotide sequence ID" value="NZ_CAAAHO010000002.1"/>
</dbReference>
<proteinExistence type="predicted"/>
<organism evidence="3 4">
    <name type="scientific">Legionella beliardensis</name>
    <dbReference type="NCBI Taxonomy" id="91822"/>
    <lineage>
        <taxon>Bacteria</taxon>
        <taxon>Pseudomonadati</taxon>
        <taxon>Pseudomonadota</taxon>
        <taxon>Gammaproteobacteria</taxon>
        <taxon>Legionellales</taxon>
        <taxon>Legionellaceae</taxon>
        <taxon>Legionella</taxon>
    </lineage>
</organism>